<evidence type="ECO:0008006" key="3">
    <source>
        <dbReference type="Google" id="ProtNLM"/>
    </source>
</evidence>
<dbReference type="AlphaFoldDB" id="A0A7W9FG18"/>
<name>A0A7W9FG18_9CAUL</name>
<protein>
    <recommendedName>
        <fullName evidence="3">DUF2093 domain-containing protein</fullName>
    </recommendedName>
</protein>
<sequence length="68" mass="7374">MNAIDPVTGPATLHYGDGEFAVLKPGPYVLCAVTGKPIPLEILRYWSVEFQEAYASPVEALIRMAPPT</sequence>
<gene>
    <name evidence="1" type="ORF">GGR13_001712</name>
</gene>
<dbReference type="EMBL" id="JACHOR010000002">
    <property type="protein sequence ID" value="MBB5746128.1"/>
    <property type="molecule type" value="Genomic_DNA"/>
</dbReference>
<dbReference type="InterPro" id="IPR018661">
    <property type="entry name" value="DUF2093"/>
</dbReference>
<dbReference type="Proteomes" id="UP000545037">
    <property type="component" value="Unassembled WGS sequence"/>
</dbReference>
<dbReference type="Pfam" id="PF09866">
    <property type="entry name" value="DUF2093"/>
    <property type="match status" value="1"/>
</dbReference>
<organism evidence="1 2">
    <name type="scientific">Brevundimonas variabilis</name>
    <dbReference type="NCBI Taxonomy" id="74312"/>
    <lineage>
        <taxon>Bacteria</taxon>
        <taxon>Pseudomonadati</taxon>
        <taxon>Pseudomonadota</taxon>
        <taxon>Alphaproteobacteria</taxon>
        <taxon>Caulobacterales</taxon>
        <taxon>Caulobacteraceae</taxon>
        <taxon>Brevundimonas</taxon>
    </lineage>
</organism>
<accession>A0A7W9FG18</accession>
<dbReference type="RefSeq" id="WP_183213068.1">
    <property type="nucleotide sequence ID" value="NZ_JACHOR010000002.1"/>
</dbReference>
<comment type="caution">
    <text evidence="1">The sequence shown here is derived from an EMBL/GenBank/DDBJ whole genome shotgun (WGS) entry which is preliminary data.</text>
</comment>
<proteinExistence type="predicted"/>
<evidence type="ECO:0000313" key="1">
    <source>
        <dbReference type="EMBL" id="MBB5746128.1"/>
    </source>
</evidence>
<keyword evidence="2" id="KW-1185">Reference proteome</keyword>
<reference evidence="1 2" key="1">
    <citation type="submission" date="2020-08" db="EMBL/GenBank/DDBJ databases">
        <title>Genomic Encyclopedia of Type Strains, Phase IV (KMG-IV): sequencing the most valuable type-strain genomes for metagenomic binning, comparative biology and taxonomic classification.</title>
        <authorList>
            <person name="Goeker M."/>
        </authorList>
    </citation>
    <scope>NUCLEOTIDE SEQUENCE [LARGE SCALE GENOMIC DNA]</scope>
    <source>
        <strain evidence="1 2">DSM 4737</strain>
    </source>
</reference>
<evidence type="ECO:0000313" key="2">
    <source>
        <dbReference type="Proteomes" id="UP000545037"/>
    </source>
</evidence>